<feature type="compositionally biased region" description="Low complexity" evidence="1">
    <location>
        <begin position="150"/>
        <end position="160"/>
    </location>
</feature>
<accession>A0AAD3D5M9</accession>
<evidence type="ECO:0000256" key="2">
    <source>
        <dbReference type="SAM" id="Phobius"/>
    </source>
</evidence>
<gene>
    <name evidence="3" type="ORF">CTEN210_14659</name>
</gene>
<feature type="region of interest" description="Disordered" evidence="1">
    <location>
        <begin position="150"/>
        <end position="190"/>
    </location>
</feature>
<keyword evidence="2" id="KW-0812">Transmembrane</keyword>
<dbReference type="AlphaFoldDB" id="A0AAD3D5M9"/>
<dbReference type="EMBL" id="BLLK01000061">
    <property type="protein sequence ID" value="GFH58183.1"/>
    <property type="molecule type" value="Genomic_DNA"/>
</dbReference>
<reference evidence="3 4" key="1">
    <citation type="journal article" date="2021" name="Sci. Rep.">
        <title>The genome of the diatom Chaetoceros tenuissimus carries an ancient integrated fragment of an extant virus.</title>
        <authorList>
            <person name="Hongo Y."/>
            <person name="Kimura K."/>
            <person name="Takaki Y."/>
            <person name="Yoshida Y."/>
            <person name="Baba S."/>
            <person name="Kobayashi G."/>
            <person name="Nagasaki K."/>
            <person name="Hano T."/>
            <person name="Tomaru Y."/>
        </authorList>
    </citation>
    <scope>NUCLEOTIDE SEQUENCE [LARGE SCALE GENOMIC DNA]</scope>
    <source>
        <strain evidence="3 4">NIES-3715</strain>
    </source>
</reference>
<keyword evidence="4" id="KW-1185">Reference proteome</keyword>
<organism evidence="3 4">
    <name type="scientific">Chaetoceros tenuissimus</name>
    <dbReference type="NCBI Taxonomy" id="426638"/>
    <lineage>
        <taxon>Eukaryota</taxon>
        <taxon>Sar</taxon>
        <taxon>Stramenopiles</taxon>
        <taxon>Ochrophyta</taxon>
        <taxon>Bacillariophyta</taxon>
        <taxon>Coscinodiscophyceae</taxon>
        <taxon>Chaetocerotophycidae</taxon>
        <taxon>Chaetocerotales</taxon>
        <taxon>Chaetocerotaceae</taxon>
        <taxon>Chaetoceros</taxon>
    </lineage>
</organism>
<comment type="caution">
    <text evidence="3">The sequence shown here is derived from an EMBL/GenBank/DDBJ whole genome shotgun (WGS) entry which is preliminary data.</text>
</comment>
<evidence type="ECO:0000313" key="3">
    <source>
        <dbReference type="EMBL" id="GFH58183.1"/>
    </source>
</evidence>
<keyword evidence="2" id="KW-0472">Membrane</keyword>
<dbReference type="Proteomes" id="UP001054902">
    <property type="component" value="Unassembled WGS sequence"/>
</dbReference>
<sequence>MILFGLYVLLNWAVLVILLFKIYRRKEEDADMISNETIHFANVMNTPHRKSSSNRFQNADAALDDLSLDLDASMADHEDYITHLQGRDRFHTSVRSQTALLGLERSNQVDLAFLVEAVNNNDANESSGLNLYRDRVSTFFTSFRTTNEVSESSTSTLENEQVSANKNEKKSNRERKDDYVDNPSVDGFSC</sequence>
<evidence type="ECO:0000313" key="4">
    <source>
        <dbReference type="Proteomes" id="UP001054902"/>
    </source>
</evidence>
<proteinExistence type="predicted"/>
<name>A0AAD3D5M9_9STRA</name>
<feature type="transmembrane region" description="Helical" evidence="2">
    <location>
        <begin position="6"/>
        <end position="23"/>
    </location>
</feature>
<evidence type="ECO:0000256" key="1">
    <source>
        <dbReference type="SAM" id="MobiDB-lite"/>
    </source>
</evidence>
<protein>
    <submittedName>
        <fullName evidence="3">Uncharacterized protein</fullName>
    </submittedName>
</protein>
<feature type="compositionally biased region" description="Basic and acidic residues" evidence="1">
    <location>
        <begin position="166"/>
        <end position="179"/>
    </location>
</feature>
<keyword evidence="2" id="KW-1133">Transmembrane helix</keyword>